<dbReference type="PANTHER" id="PTHR30409:SF1">
    <property type="entry name" value="CARBAMATE KINASE-RELATED"/>
    <property type="match status" value="1"/>
</dbReference>
<keyword evidence="5 8" id="KW-0808">Transferase</keyword>
<comment type="pathway">
    <text evidence="1">Metabolic intermediate metabolism; carbamoyl phosphate degradation; CO(2) and NH(3) from carbamoyl phosphate: step 1/1.</text>
</comment>
<dbReference type="RefSeq" id="WP_207599819.1">
    <property type="nucleotide sequence ID" value="NZ_JAFNJU010000007.1"/>
</dbReference>
<dbReference type="InterPro" id="IPR001048">
    <property type="entry name" value="Asp/Glu/Uridylate_kinase"/>
</dbReference>
<proteinExistence type="inferred from homology"/>
<comment type="caution">
    <text evidence="10">The sequence shown here is derived from an EMBL/GenBank/DDBJ whole genome shotgun (WGS) entry which is preliminary data.</text>
</comment>
<dbReference type="Proteomes" id="UP000664218">
    <property type="component" value="Unassembled WGS sequence"/>
</dbReference>
<keyword evidence="6 8" id="KW-0418">Kinase</keyword>
<comment type="catalytic activity">
    <reaction evidence="7">
        <text>hydrogencarbonate + NH4(+) + ATP = carbamoyl phosphate + ADP + H2O + H(+)</text>
        <dbReference type="Rhea" id="RHEA:10152"/>
        <dbReference type="ChEBI" id="CHEBI:15377"/>
        <dbReference type="ChEBI" id="CHEBI:15378"/>
        <dbReference type="ChEBI" id="CHEBI:17544"/>
        <dbReference type="ChEBI" id="CHEBI:28938"/>
        <dbReference type="ChEBI" id="CHEBI:30616"/>
        <dbReference type="ChEBI" id="CHEBI:58228"/>
        <dbReference type="ChEBI" id="CHEBI:456216"/>
        <dbReference type="EC" id="2.7.2.2"/>
    </reaction>
</comment>
<dbReference type="PRINTS" id="PR01469">
    <property type="entry name" value="CARBMTKINASE"/>
</dbReference>
<evidence type="ECO:0000256" key="6">
    <source>
        <dbReference type="ARBA" id="ARBA00022777"/>
    </source>
</evidence>
<evidence type="ECO:0000256" key="4">
    <source>
        <dbReference type="ARBA" id="ARBA00022503"/>
    </source>
</evidence>
<dbReference type="CDD" id="cd04235">
    <property type="entry name" value="AAK_CK"/>
    <property type="match status" value="1"/>
</dbReference>
<dbReference type="NCBIfam" id="NF009007">
    <property type="entry name" value="PRK12352.1"/>
    <property type="match status" value="1"/>
</dbReference>
<feature type="domain" description="Aspartate/glutamate/uridylate kinase" evidence="9">
    <location>
        <begin position="3"/>
        <end position="291"/>
    </location>
</feature>
<accession>A0A939KJQ6</accession>
<evidence type="ECO:0000256" key="3">
    <source>
        <dbReference type="ARBA" id="ARBA00013070"/>
    </source>
</evidence>
<evidence type="ECO:0000313" key="10">
    <source>
        <dbReference type="EMBL" id="MBO1265291.1"/>
    </source>
</evidence>
<dbReference type="InterPro" id="IPR036393">
    <property type="entry name" value="AceGlu_kinase-like_sf"/>
</dbReference>
<reference evidence="10" key="1">
    <citation type="submission" date="2021-03" db="EMBL/GenBank/DDBJ databases">
        <title>Proteiniclasticum marinus sp. nov., isolated from tidal flat sediment.</title>
        <authorList>
            <person name="Namirimu T."/>
            <person name="Yang J.-A."/>
            <person name="Yang S.-H."/>
            <person name="Kim Y.-J."/>
            <person name="Kwon K.K."/>
        </authorList>
    </citation>
    <scope>NUCLEOTIDE SEQUENCE</scope>
    <source>
        <strain evidence="10">SCR006</strain>
    </source>
</reference>
<dbReference type="Pfam" id="PF00696">
    <property type="entry name" value="AA_kinase"/>
    <property type="match status" value="1"/>
</dbReference>
<organism evidence="10 11">
    <name type="scientific">Proteiniclasticum aestuarii</name>
    <dbReference type="NCBI Taxonomy" id="2817862"/>
    <lineage>
        <taxon>Bacteria</taxon>
        <taxon>Bacillati</taxon>
        <taxon>Bacillota</taxon>
        <taxon>Clostridia</taxon>
        <taxon>Eubacteriales</taxon>
        <taxon>Clostridiaceae</taxon>
        <taxon>Proteiniclasticum</taxon>
    </lineage>
</organism>
<dbReference type="PIRSF" id="PIRSF000723">
    <property type="entry name" value="Carbamate_kin"/>
    <property type="match status" value="1"/>
</dbReference>
<evidence type="ECO:0000256" key="8">
    <source>
        <dbReference type="PIRNR" id="PIRNR000723"/>
    </source>
</evidence>
<evidence type="ECO:0000259" key="9">
    <source>
        <dbReference type="Pfam" id="PF00696"/>
    </source>
</evidence>
<dbReference type="GO" id="GO:0008804">
    <property type="term" value="F:carbamate kinase activity"/>
    <property type="evidence" value="ECO:0007669"/>
    <property type="project" value="UniProtKB-EC"/>
</dbReference>
<dbReference type="SUPFAM" id="SSF53633">
    <property type="entry name" value="Carbamate kinase-like"/>
    <property type="match status" value="1"/>
</dbReference>
<protein>
    <recommendedName>
        <fullName evidence="3 8">Carbamate kinase</fullName>
    </recommendedName>
</protein>
<dbReference type="GO" id="GO:0005829">
    <property type="term" value="C:cytosol"/>
    <property type="evidence" value="ECO:0007669"/>
    <property type="project" value="TreeGrafter"/>
</dbReference>
<dbReference type="EMBL" id="JAFNJU010000007">
    <property type="protein sequence ID" value="MBO1265291.1"/>
    <property type="molecule type" value="Genomic_DNA"/>
</dbReference>
<dbReference type="FunFam" id="3.40.1160.10:FF:000007">
    <property type="entry name" value="Carbamate kinase"/>
    <property type="match status" value="1"/>
</dbReference>
<evidence type="ECO:0000256" key="5">
    <source>
        <dbReference type="ARBA" id="ARBA00022679"/>
    </source>
</evidence>
<comment type="similarity">
    <text evidence="2 8">Belongs to the carbamate kinase family.</text>
</comment>
<dbReference type="GO" id="GO:0019546">
    <property type="term" value="P:L-arginine deiminase pathway"/>
    <property type="evidence" value="ECO:0007669"/>
    <property type="project" value="TreeGrafter"/>
</dbReference>
<keyword evidence="11" id="KW-1185">Reference proteome</keyword>
<gene>
    <name evidence="10" type="ORF">J3A84_09645</name>
</gene>
<keyword evidence="4" id="KW-0056">Arginine metabolism</keyword>
<name>A0A939KJQ6_9CLOT</name>
<evidence type="ECO:0000256" key="1">
    <source>
        <dbReference type="ARBA" id="ARBA00005118"/>
    </source>
</evidence>
<evidence type="ECO:0000313" key="11">
    <source>
        <dbReference type="Proteomes" id="UP000664218"/>
    </source>
</evidence>
<sequence>MGNKIVVALGGNALGNTVKEQLELASVAAKSIVDLMETGHDIIVTHGNGPQVGMISKAMNYAYEKNIIGTELPMAESSALSVGYIGFHLQNAIQNELRKRGMNKGVASVVTQVLVDKEDGGFRNPTKPIGAFVAKEEAQMLEKETGYKFVEDSGRGYRRVIASPKPVDIIELESIRNLSDHSVVIACGGGGIPVIEENGKLIGAEAVIDKDLTSALLARLIDADVFIILTAVEHVAINFNQPNMKKLEVITQKELKTYVGEGHFAAGSMLPKVLAAMDFTGSGKNKKAIITSLENSSRALRENAGTIIIS</sequence>
<dbReference type="Gene3D" id="3.40.1160.10">
    <property type="entry name" value="Acetylglutamate kinase-like"/>
    <property type="match status" value="1"/>
</dbReference>
<evidence type="ECO:0000256" key="2">
    <source>
        <dbReference type="ARBA" id="ARBA00011066"/>
    </source>
</evidence>
<dbReference type="InterPro" id="IPR003964">
    <property type="entry name" value="Carb_kinase"/>
</dbReference>
<evidence type="ECO:0000256" key="7">
    <source>
        <dbReference type="ARBA" id="ARBA00048467"/>
    </source>
</evidence>
<dbReference type="PANTHER" id="PTHR30409">
    <property type="entry name" value="CARBAMATE KINASE"/>
    <property type="match status" value="1"/>
</dbReference>
<dbReference type="AlphaFoldDB" id="A0A939KJQ6"/>